<name>A0ABS1PP07_9ACTN</name>
<keyword evidence="3" id="KW-1185">Reference proteome</keyword>
<feature type="transmembrane region" description="Helical" evidence="1">
    <location>
        <begin position="146"/>
        <end position="168"/>
    </location>
</feature>
<gene>
    <name evidence="2" type="ORF">JK364_16665</name>
</gene>
<proteinExistence type="predicted"/>
<protein>
    <recommendedName>
        <fullName evidence="4">Integral membrane protein</fullName>
    </recommendedName>
</protein>
<dbReference type="Proteomes" id="UP000621510">
    <property type="component" value="Unassembled WGS sequence"/>
</dbReference>
<accession>A0ABS1PP07</accession>
<feature type="transmembrane region" description="Helical" evidence="1">
    <location>
        <begin position="53"/>
        <end position="76"/>
    </location>
</feature>
<sequence>MPVFAIWHITQLGSDDSLLTGATGLFMGTVGVIFAAGWARLRPTYARPPLRDAFCTAAVWGAPAAVTAAVVAHGILGLERPLLLGLSVGGVCAAVRALGELARDRPEDIGEREAREARREWLEELGRPVPVRPAPRPLLDDAANTMLALCAGGIPVLAVCCWALNGFVTEPPESFAAFIAPFARLAAVLVAVALASVLNAVRLRCGVFLALTPSLSQLIAAPRLAYGEWQGRSACGTWLIPGESIKARPGPQ</sequence>
<evidence type="ECO:0000313" key="3">
    <source>
        <dbReference type="Proteomes" id="UP000621510"/>
    </source>
</evidence>
<reference evidence="2 3" key="1">
    <citation type="submission" date="2021-01" db="EMBL/GenBank/DDBJ databases">
        <title>WGS of actinomycetes isolated from Thailand.</title>
        <authorList>
            <person name="Thawai C."/>
        </authorList>
    </citation>
    <scope>NUCLEOTIDE SEQUENCE [LARGE SCALE GENOMIC DNA]</scope>
    <source>
        <strain evidence="2 3">CA3R110</strain>
    </source>
</reference>
<dbReference type="RefSeq" id="WP_201851847.1">
    <property type="nucleotide sequence ID" value="NZ_JAERRG010000005.1"/>
</dbReference>
<keyword evidence="1" id="KW-0472">Membrane</keyword>
<organism evidence="2 3">
    <name type="scientific">Streptomyces endocoffeicus</name>
    <dbReference type="NCBI Taxonomy" id="2898945"/>
    <lineage>
        <taxon>Bacteria</taxon>
        <taxon>Bacillati</taxon>
        <taxon>Actinomycetota</taxon>
        <taxon>Actinomycetes</taxon>
        <taxon>Kitasatosporales</taxon>
        <taxon>Streptomycetaceae</taxon>
        <taxon>Streptomyces</taxon>
    </lineage>
</organism>
<feature type="transmembrane region" description="Helical" evidence="1">
    <location>
        <begin position="174"/>
        <end position="198"/>
    </location>
</feature>
<comment type="caution">
    <text evidence="2">The sequence shown here is derived from an EMBL/GenBank/DDBJ whole genome shotgun (WGS) entry which is preliminary data.</text>
</comment>
<keyword evidence="1" id="KW-1133">Transmembrane helix</keyword>
<evidence type="ECO:0008006" key="4">
    <source>
        <dbReference type="Google" id="ProtNLM"/>
    </source>
</evidence>
<evidence type="ECO:0000313" key="2">
    <source>
        <dbReference type="EMBL" id="MBL1114014.1"/>
    </source>
</evidence>
<keyword evidence="1" id="KW-0812">Transmembrane</keyword>
<dbReference type="EMBL" id="JAERRG010000005">
    <property type="protein sequence ID" value="MBL1114014.1"/>
    <property type="molecule type" value="Genomic_DNA"/>
</dbReference>
<feature type="transmembrane region" description="Helical" evidence="1">
    <location>
        <begin position="20"/>
        <end position="41"/>
    </location>
</feature>
<evidence type="ECO:0000256" key="1">
    <source>
        <dbReference type="SAM" id="Phobius"/>
    </source>
</evidence>